<dbReference type="EMBL" id="KB706451">
    <property type="protein sequence ID" value="EMR67373.1"/>
    <property type="molecule type" value="Genomic_DNA"/>
</dbReference>
<protein>
    <submittedName>
        <fullName evidence="2">Putative class v chitinase chi100 protein</fullName>
    </submittedName>
</protein>
<feature type="region of interest" description="Disordered" evidence="1">
    <location>
        <begin position="217"/>
        <end position="255"/>
    </location>
</feature>
<reference evidence="3" key="1">
    <citation type="journal article" date="2013" name="Genome Announc.">
        <title>Draft genome sequence of the grapevine dieback fungus Eutypa lata UCR-EL1.</title>
        <authorList>
            <person name="Blanco-Ulate B."/>
            <person name="Rolshausen P.E."/>
            <person name="Cantu D."/>
        </authorList>
    </citation>
    <scope>NUCLEOTIDE SEQUENCE [LARGE SCALE GENOMIC DNA]</scope>
    <source>
        <strain evidence="3">UCR-EL1</strain>
    </source>
</reference>
<proteinExistence type="predicted"/>
<dbReference type="KEGG" id="ela:UCREL1_5601"/>
<name>M7SS88_EUTLA</name>
<evidence type="ECO:0000256" key="1">
    <source>
        <dbReference type="SAM" id="MobiDB-lite"/>
    </source>
</evidence>
<gene>
    <name evidence="2" type="ORF">UCREL1_5601</name>
</gene>
<sequence>MSTTTINRQRKSFIQSNFIRTQPNPKIDQAKLGNDKINTIVSTVTISTVRAIFKITDWDNLPKDDKWYGLKDNKCWPKDLAPNDPGWVLLTNDEFYQQGQHPGLQVHTQSYRNLPDLALVQQALAANNGIPPYTYKDTKNSNKVVFGNGQGEIQQPYRGVLPGVNKRNETDPTDDLWDDTEPNEELVGDREFSDGEFDKWMEGYLEIMNRYYTEETTNTVPPTTDAQPTPRGQGDVTATPATEGSTVTADLPIAT</sequence>
<accession>M7SS88</accession>
<dbReference type="AlphaFoldDB" id="M7SS88"/>
<dbReference type="Proteomes" id="UP000012174">
    <property type="component" value="Unassembled WGS sequence"/>
</dbReference>
<evidence type="ECO:0000313" key="3">
    <source>
        <dbReference type="Proteomes" id="UP000012174"/>
    </source>
</evidence>
<organism evidence="2 3">
    <name type="scientific">Eutypa lata (strain UCR-EL1)</name>
    <name type="common">Grapevine dieback disease fungus</name>
    <name type="synonym">Eutypa armeniacae</name>
    <dbReference type="NCBI Taxonomy" id="1287681"/>
    <lineage>
        <taxon>Eukaryota</taxon>
        <taxon>Fungi</taxon>
        <taxon>Dikarya</taxon>
        <taxon>Ascomycota</taxon>
        <taxon>Pezizomycotina</taxon>
        <taxon>Sordariomycetes</taxon>
        <taxon>Xylariomycetidae</taxon>
        <taxon>Xylariales</taxon>
        <taxon>Diatrypaceae</taxon>
        <taxon>Eutypa</taxon>
    </lineage>
</organism>
<feature type="compositionally biased region" description="Acidic residues" evidence="1">
    <location>
        <begin position="171"/>
        <end position="182"/>
    </location>
</feature>
<dbReference type="eggNOG" id="ENOG502T6CI">
    <property type="taxonomic scope" value="Eukaryota"/>
</dbReference>
<dbReference type="HOGENOM" id="CLU_1090011_0_0_1"/>
<feature type="region of interest" description="Disordered" evidence="1">
    <location>
        <begin position="153"/>
        <end position="182"/>
    </location>
</feature>
<evidence type="ECO:0000313" key="2">
    <source>
        <dbReference type="EMBL" id="EMR67373.1"/>
    </source>
</evidence>
<dbReference type="OrthoDB" id="73875at2759"/>
<keyword evidence="3" id="KW-1185">Reference proteome</keyword>
<feature type="compositionally biased region" description="Polar residues" evidence="1">
    <location>
        <begin position="239"/>
        <end position="248"/>
    </location>
</feature>